<dbReference type="SMART" id="SM00353">
    <property type="entry name" value="HLH"/>
    <property type="match status" value="1"/>
</dbReference>
<evidence type="ECO:0000313" key="3">
    <source>
        <dbReference type="EMBL" id="KAL0829019.1"/>
    </source>
</evidence>
<dbReference type="Proteomes" id="UP001549921">
    <property type="component" value="Unassembled WGS sequence"/>
</dbReference>
<dbReference type="Proteomes" id="UP001549920">
    <property type="component" value="Unassembled WGS sequence"/>
</dbReference>
<dbReference type="Gene3D" id="4.10.280.10">
    <property type="entry name" value="Helix-loop-helix DNA-binding domain"/>
    <property type="match status" value="1"/>
</dbReference>
<comment type="caution">
    <text evidence="3">The sequence shown here is derived from an EMBL/GenBank/DDBJ whole genome shotgun (WGS) entry which is preliminary data.</text>
</comment>
<evidence type="ECO:0000256" key="1">
    <source>
        <dbReference type="SAM" id="MobiDB-lite"/>
    </source>
</evidence>
<name>A0ABD0STL6_LOXSC</name>
<protein>
    <recommendedName>
        <fullName evidence="2">BHLH domain-containing protein</fullName>
    </recommendedName>
</protein>
<feature type="region of interest" description="Disordered" evidence="1">
    <location>
        <begin position="1"/>
        <end position="41"/>
    </location>
</feature>
<feature type="domain" description="BHLH" evidence="2">
    <location>
        <begin position="31"/>
        <end position="89"/>
    </location>
</feature>
<dbReference type="EMBL" id="JBEUOH010000015">
    <property type="protein sequence ID" value="KAL0878694.1"/>
    <property type="molecule type" value="Genomic_DNA"/>
</dbReference>
<gene>
    <name evidence="4" type="ORF">ABMA27_003749</name>
    <name evidence="3" type="ORF">ABMA28_003891</name>
</gene>
<dbReference type="SUPFAM" id="SSF47459">
    <property type="entry name" value="HLH, helix-loop-helix DNA-binding domain"/>
    <property type="match status" value="1"/>
</dbReference>
<evidence type="ECO:0000313" key="4">
    <source>
        <dbReference type="EMBL" id="KAL0878694.1"/>
    </source>
</evidence>
<dbReference type="PANTHER" id="PTHR19290:SF147">
    <property type="entry name" value="HELIX-LOOP-HELIX PROTEIN DELILAH"/>
    <property type="match status" value="1"/>
</dbReference>
<evidence type="ECO:0000313" key="6">
    <source>
        <dbReference type="Proteomes" id="UP001549921"/>
    </source>
</evidence>
<sequence>MPEHDKYQLRPRAARAREPRARRTPQPLSKYRRKTANARERSRMREINRAFEALRRAVPAAAITGTPVPCEKLTKITTLRLAMRYISALSAALNSDTESRPERWPSPFCSDLSEFSTEMEQETTSEFAEDSLSPFDSFFAEFDCEYVDRTFA</sequence>
<dbReference type="EMBL" id="JBEDNZ010000015">
    <property type="protein sequence ID" value="KAL0829019.1"/>
    <property type="molecule type" value="Genomic_DNA"/>
</dbReference>
<evidence type="ECO:0000259" key="2">
    <source>
        <dbReference type="PROSITE" id="PS50888"/>
    </source>
</evidence>
<dbReference type="CDD" id="cd11431">
    <property type="entry name" value="bHLH_TS_taxi_Dei"/>
    <property type="match status" value="1"/>
</dbReference>
<dbReference type="InterPro" id="IPR050359">
    <property type="entry name" value="bHLH_transcription_factors"/>
</dbReference>
<accession>A0ABD0STL6</accession>
<dbReference type="InterPro" id="IPR036638">
    <property type="entry name" value="HLH_DNA-bd_sf"/>
</dbReference>
<organism evidence="3 6">
    <name type="scientific">Loxostege sticticalis</name>
    <name type="common">Beet webworm moth</name>
    <dbReference type="NCBI Taxonomy" id="481309"/>
    <lineage>
        <taxon>Eukaryota</taxon>
        <taxon>Metazoa</taxon>
        <taxon>Ecdysozoa</taxon>
        <taxon>Arthropoda</taxon>
        <taxon>Hexapoda</taxon>
        <taxon>Insecta</taxon>
        <taxon>Pterygota</taxon>
        <taxon>Neoptera</taxon>
        <taxon>Endopterygota</taxon>
        <taxon>Lepidoptera</taxon>
        <taxon>Glossata</taxon>
        <taxon>Ditrysia</taxon>
        <taxon>Pyraloidea</taxon>
        <taxon>Crambidae</taxon>
        <taxon>Pyraustinae</taxon>
        <taxon>Loxostege</taxon>
    </lineage>
</organism>
<evidence type="ECO:0000313" key="5">
    <source>
        <dbReference type="Proteomes" id="UP001549920"/>
    </source>
</evidence>
<dbReference type="PANTHER" id="PTHR19290">
    <property type="entry name" value="BASIC HELIX-LOOP-HELIX PROTEIN NEUROGENIN-RELATED"/>
    <property type="match status" value="1"/>
</dbReference>
<reference evidence="5 6" key="1">
    <citation type="submission" date="2024-06" db="EMBL/GenBank/DDBJ databases">
        <title>A chromosome-level genome assembly of beet webworm, Loxostege sticticalis.</title>
        <authorList>
            <person name="Zhang Y."/>
        </authorList>
    </citation>
    <scope>NUCLEOTIDE SEQUENCE [LARGE SCALE GENOMIC DNA]</scope>
    <source>
        <strain evidence="4">AQ026</strain>
        <strain evidence="3">AQ028</strain>
        <tissue evidence="3">Male pupae</tissue>
        <tissue evidence="4">Whole body</tissue>
    </source>
</reference>
<keyword evidence="5" id="KW-1185">Reference proteome</keyword>
<proteinExistence type="predicted"/>
<dbReference type="AlphaFoldDB" id="A0ABD0STL6"/>
<dbReference type="Pfam" id="PF00010">
    <property type="entry name" value="HLH"/>
    <property type="match status" value="1"/>
</dbReference>
<dbReference type="InterPro" id="IPR011598">
    <property type="entry name" value="bHLH_dom"/>
</dbReference>
<dbReference type="PROSITE" id="PS50888">
    <property type="entry name" value="BHLH"/>
    <property type="match status" value="1"/>
</dbReference>